<comment type="caution">
    <text evidence="1">The sequence shown here is derived from an EMBL/GenBank/DDBJ whole genome shotgun (WGS) entry which is preliminary data.</text>
</comment>
<gene>
    <name evidence="1" type="ORF">GTU67_09720</name>
</gene>
<dbReference type="EMBL" id="JACJUU010000006">
    <property type="protein sequence ID" value="MBC2770187.1"/>
    <property type="molecule type" value="Genomic_DNA"/>
</dbReference>
<evidence type="ECO:0000313" key="1">
    <source>
        <dbReference type="EMBL" id="MBC2770187.1"/>
    </source>
</evidence>
<dbReference type="AlphaFoldDB" id="A0A842HPF1"/>
<sequence>MGLIDCVHQTEKQTMTPSDVHLFVSADGLARLEVALDNDTIWLRQAQMVKLFDKDVRTVGELIKNIYAEKKCRKIQLSGISG</sequence>
<dbReference type="PANTHER" id="PTHR35810">
    <property type="entry name" value="CYTOPLASMIC PROTEIN-RELATED"/>
    <property type="match status" value="1"/>
</dbReference>
<dbReference type="Proteomes" id="UP000545386">
    <property type="component" value="Unassembled WGS sequence"/>
</dbReference>
<accession>A0A842HPF1</accession>
<reference evidence="1 2" key="1">
    <citation type="submission" date="2020-08" db="EMBL/GenBank/DDBJ databases">
        <title>Paraeoetvoesia sp. YC-7-48 draft genome sequence.</title>
        <authorList>
            <person name="Yao L."/>
        </authorList>
    </citation>
    <scope>NUCLEOTIDE SEQUENCE [LARGE SCALE GENOMIC DNA]</scope>
    <source>
        <strain evidence="2">YC-7-48</strain>
    </source>
</reference>
<evidence type="ECO:0000313" key="2">
    <source>
        <dbReference type="Proteomes" id="UP000545386"/>
    </source>
</evidence>
<dbReference type="RefSeq" id="WP_123659836.1">
    <property type="nucleotide sequence ID" value="NZ_JACJUU010000006.1"/>
</dbReference>
<proteinExistence type="predicted"/>
<name>A0A842HPF1_9BURK</name>
<protein>
    <recommendedName>
        <fullName evidence="3">DNA-binding protein</fullName>
    </recommendedName>
</protein>
<evidence type="ECO:0008006" key="3">
    <source>
        <dbReference type="Google" id="ProtNLM"/>
    </source>
</evidence>
<dbReference type="PANTHER" id="PTHR35810:SF1">
    <property type="entry name" value="CYTOPLASMIC PROTEIN"/>
    <property type="match status" value="1"/>
</dbReference>
<keyword evidence="2" id="KW-1185">Reference proteome</keyword>
<organism evidence="1 2">
    <name type="scientific">Pusillimonas minor</name>
    <dbReference type="NCBI Taxonomy" id="2697024"/>
    <lineage>
        <taxon>Bacteria</taxon>
        <taxon>Pseudomonadati</taxon>
        <taxon>Pseudomonadota</taxon>
        <taxon>Betaproteobacteria</taxon>
        <taxon>Burkholderiales</taxon>
        <taxon>Alcaligenaceae</taxon>
        <taxon>Pusillimonas</taxon>
    </lineage>
</organism>